<dbReference type="AlphaFoldDB" id="A0AAN8RP33"/>
<evidence type="ECO:0000313" key="1">
    <source>
        <dbReference type="EMBL" id="KAK6497269.1"/>
    </source>
</evidence>
<sequence>MSRNAFDRSNIPVVQTSTSAWLTDETKVDENGAREEIRFVDPDIEDAYQNEGHGMKREAFHEYFEVKKTIRPLNIVKRPTASSIAPLPADRVSQTSFVPSRRTTMRKWGPPGEDIPEETPAQVRKAMLSLESLVRQYEKDDLDSQFHDAEEKLLLIDHEAEARQLLTSPKTSPQLLDKVDQIPFVPIARSRVSQLRQGIDNSNMLTGHHAPFSSSESQLKSRTEGLNTIRTVSGSNRPSDFALSGRQYNRSASRFGPRSASSSGLTADEFMAAVHRGSSRSNSRPNAIPPPLGAPFGGRKFSQESPVATNQHTIADLASQSELAVYPFNSAATTPRRLGHSISTTRRQGIRLRSTGMSSDQHIIVAKGRRGPVRQDNPPDIPAVSRTPHYDLSFLPSGRFDLETETPAETFTRKERSMLAYFIHIGVNFGDDEAVRKARFQFQRIWEDCRLGSTTFKKPDPVGEITDWI</sequence>
<dbReference type="Proteomes" id="UP001307849">
    <property type="component" value="Unassembled WGS sequence"/>
</dbReference>
<name>A0AAN8RP33_9PEZI</name>
<gene>
    <name evidence="1" type="ORF">TWF506_004742</name>
</gene>
<protein>
    <submittedName>
        <fullName evidence="1">Uncharacterized protein</fullName>
    </submittedName>
</protein>
<accession>A0AAN8RP33</accession>
<keyword evidence="2" id="KW-1185">Reference proteome</keyword>
<evidence type="ECO:0000313" key="2">
    <source>
        <dbReference type="Proteomes" id="UP001307849"/>
    </source>
</evidence>
<comment type="caution">
    <text evidence="1">The sequence shown here is derived from an EMBL/GenBank/DDBJ whole genome shotgun (WGS) entry which is preliminary data.</text>
</comment>
<organism evidence="1 2">
    <name type="scientific">Arthrobotrys conoides</name>
    <dbReference type="NCBI Taxonomy" id="74498"/>
    <lineage>
        <taxon>Eukaryota</taxon>
        <taxon>Fungi</taxon>
        <taxon>Dikarya</taxon>
        <taxon>Ascomycota</taxon>
        <taxon>Pezizomycotina</taxon>
        <taxon>Orbiliomycetes</taxon>
        <taxon>Orbiliales</taxon>
        <taxon>Orbiliaceae</taxon>
        <taxon>Arthrobotrys</taxon>
    </lineage>
</organism>
<dbReference type="EMBL" id="JAVHJM010000015">
    <property type="protein sequence ID" value="KAK6497269.1"/>
    <property type="molecule type" value="Genomic_DNA"/>
</dbReference>
<proteinExistence type="predicted"/>
<reference evidence="1 2" key="1">
    <citation type="submission" date="2019-10" db="EMBL/GenBank/DDBJ databases">
        <authorList>
            <person name="Palmer J.M."/>
        </authorList>
    </citation>
    <scope>NUCLEOTIDE SEQUENCE [LARGE SCALE GENOMIC DNA]</scope>
    <source>
        <strain evidence="1 2">TWF506</strain>
    </source>
</reference>